<gene>
    <name evidence="2" type="ORF">OVA965_LOCUS15002</name>
    <name evidence="3" type="ORF">TMI583_LOCUS15007</name>
</gene>
<dbReference type="EMBL" id="CAJNOK010006647">
    <property type="protein sequence ID" value="CAF1010215.1"/>
    <property type="molecule type" value="Genomic_DNA"/>
</dbReference>
<evidence type="ECO:0000313" key="4">
    <source>
        <dbReference type="Proteomes" id="UP000677228"/>
    </source>
</evidence>
<sequence>MGSGGGGRGCAEHERELQDDGIDENGNAIHSLILEFFRAGETEKEKFTSKQLNDLAEADEKKKPQVQHVKITLVTPYDKLIFACYNTWVMLPWFSISALLKGLDEDTLKTFAIMNNFHPTRISPLTDPILCANFVKSMASIDQCPRSKHRTSEITLYSIGCVERMLRYYNYSDITTISKDIITITFELLDQARMTEQTNDKQFWYSIDNKKSKRRKEKTLSAAEKNEIDILNIVSPSSTFANWAAASSVCIIAIVTFLIAVVAVLALIPLYTSRDYKQQPSGEQYVINNLLLRVQYDNSTPFNQIFIPTIVQATQSPVIAAAASRVVGFFIRAGVTQYINGNTTTRITNLTIANSYLLNQACYRALQSSHYDPNLSACLITNIAFVNITQYSSTLSKRRRRKRAIVESFITCTTTIYYKNRCSDSPTGYGLFYYITNQNSVCRHQRLNEINSCFNSSTVQLQHVKNIVINVQATQTVYISANATGFAFGSRNGTSGTTSTVATVTTTIAYPVAGTYAMTVNAIYGEVFTRYTVFDGNLPTRRFKQS</sequence>
<dbReference type="AlphaFoldDB" id="A0A8S2DXV9"/>
<dbReference type="EMBL" id="CAJOBA010006655">
    <property type="protein sequence ID" value="CAF3779021.1"/>
    <property type="molecule type" value="Genomic_DNA"/>
</dbReference>
<keyword evidence="1" id="KW-0472">Membrane</keyword>
<evidence type="ECO:0000256" key="1">
    <source>
        <dbReference type="SAM" id="Phobius"/>
    </source>
</evidence>
<dbReference type="Proteomes" id="UP000677228">
    <property type="component" value="Unassembled WGS sequence"/>
</dbReference>
<proteinExistence type="predicted"/>
<feature type="non-terminal residue" evidence="2">
    <location>
        <position position="1"/>
    </location>
</feature>
<organism evidence="2 4">
    <name type="scientific">Didymodactylos carnosus</name>
    <dbReference type="NCBI Taxonomy" id="1234261"/>
    <lineage>
        <taxon>Eukaryota</taxon>
        <taxon>Metazoa</taxon>
        <taxon>Spiralia</taxon>
        <taxon>Gnathifera</taxon>
        <taxon>Rotifera</taxon>
        <taxon>Eurotatoria</taxon>
        <taxon>Bdelloidea</taxon>
        <taxon>Philodinida</taxon>
        <taxon>Philodinidae</taxon>
        <taxon>Didymodactylos</taxon>
    </lineage>
</organism>
<evidence type="ECO:0000313" key="3">
    <source>
        <dbReference type="EMBL" id="CAF3779021.1"/>
    </source>
</evidence>
<evidence type="ECO:0000313" key="2">
    <source>
        <dbReference type="EMBL" id="CAF1010215.1"/>
    </source>
</evidence>
<accession>A0A8S2DXV9</accession>
<keyword evidence="1" id="KW-0812">Transmembrane</keyword>
<keyword evidence="1" id="KW-1133">Transmembrane helix</keyword>
<protein>
    <submittedName>
        <fullName evidence="2">Uncharacterized protein</fullName>
    </submittedName>
</protein>
<reference evidence="2" key="1">
    <citation type="submission" date="2021-02" db="EMBL/GenBank/DDBJ databases">
        <authorList>
            <person name="Nowell W R."/>
        </authorList>
    </citation>
    <scope>NUCLEOTIDE SEQUENCE</scope>
</reference>
<comment type="caution">
    <text evidence="2">The sequence shown here is derived from an EMBL/GenBank/DDBJ whole genome shotgun (WGS) entry which is preliminary data.</text>
</comment>
<name>A0A8S2DXV9_9BILA</name>
<dbReference type="Proteomes" id="UP000682733">
    <property type="component" value="Unassembled WGS sequence"/>
</dbReference>
<feature type="transmembrane region" description="Helical" evidence="1">
    <location>
        <begin position="243"/>
        <end position="268"/>
    </location>
</feature>